<evidence type="ECO:0000313" key="3">
    <source>
        <dbReference type="Proteomes" id="UP000050864"/>
    </source>
</evidence>
<protein>
    <recommendedName>
        <fullName evidence="1">Acetyl-CoA hydrolase/transferase C-terminal domain-containing protein</fullName>
    </recommendedName>
</protein>
<dbReference type="EMBL" id="LDJI01000020">
    <property type="protein sequence ID" value="KRG63773.1"/>
    <property type="molecule type" value="Genomic_DNA"/>
</dbReference>
<dbReference type="GO" id="GO:0008775">
    <property type="term" value="F:acetate CoA-transferase activity"/>
    <property type="evidence" value="ECO:0007669"/>
    <property type="project" value="InterPro"/>
</dbReference>
<feature type="domain" description="Acetyl-CoA hydrolase/transferase C-terminal" evidence="1">
    <location>
        <begin position="258"/>
        <end position="405"/>
    </location>
</feature>
<dbReference type="Proteomes" id="UP000050864">
    <property type="component" value="Unassembled WGS sequence"/>
</dbReference>
<reference evidence="2 3" key="1">
    <citation type="submission" date="2015-05" db="EMBL/GenBank/DDBJ databases">
        <title>Genome sequencing and analysis of members of genus Stenotrophomonas.</title>
        <authorList>
            <person name="Patil P.P."/>
            <person name="Midha S."/>
            <person name="Patil P.B."/>
        </authorList>
    </citation>
    <scope>NUCLEOTIDE SEQUENCE [LARGE SCALE GENOMIC DNA]</scope>
    <source>
        <strain evidence="2 3">DSM 18929</strain>
    </source>
</reference>
<dbReference type="Gene3D" id="3.40.1080.10">
    <property type="entry name" value="Glutaconate Coenzyme A-transferase"/>
    <property type="match status" value="1"/>
</dbReference>
<proteinExistence type="predicted"/>
<dbReference type="SUPFAM" id="SSF100950">
    <property type="entry name" value="NagB/RpiA/CoA transferase-like"/>
    <property type="match status" value="2"/>
</dbReference>
<dbReference type="InterPro" id="IPR038460">
    <property type="entry name" value="AcetylCoA_hyd_C_sf"/>
</dbReference>
<dbReference type="Gene3D" id="3.40.1080.20">
    <property type="entry name" value="Acetyl-CoA hydrolase/transferase C-terminal domain"/>
    <property type="match status" value="1"/>
</dbReference>
<dbReference type="PANTHER" id="PTHR21432:SF20">
    <property type="entry name" value="ACETYL-COA HYDROLASE"/>
    <property type="match status" value="1"/>
</dbReference>
<evidence type="ECO:0000313" key="2">
    <source>
        <dbReference type="EMBL" id="KRG63773.1"/>
    </source>
</evidence>
<sequence>MPRPLDADTFFDHLAQGREIFAPGCAGHSLLFESWLRAQPQRCAGLRFTGVYIPTVNSFDFAALHPQTRQRSIFLSGDLRASWLEGRVDYLPMTYTATWRWLREKVSFDTVLVQVAPPDDDGNCSLGVACDFTPAAWPRATRILAHINPRMPRTRGPSIPLARITAAIEQDMPLLEIPDPATDPAMDAVAAQVATLVEDGATLQLGLGRLQSAVLRAVRERRNLRIHSGMVSDGLLGLMDSGALSPAPDAVVAGVALGTAALYDIAPRTVVFRDVGHTHDHAVLGALPRLTAINSALSVDLLGQVNGEFLSGRQLSGVGGLPDFLQGARQSVGGRGIIALPASTPKGESRIVPMLPAGPVSLARVDADCIVSEYGVADLRHLDVHARARALIAIAAPEHREALERNWQALSHRL</sequence>
<comment type="caution">
    <text evidence="2">The sequence shown here is derived from an EMBL/GenBank/DDBJ whole genome shotgun (WGS) entry which is preliminary data.</text>
</comment>
<evidence type="ECO:0000259" key="1">
    <source>
        <dbReference type="Pfam" id="PF13336"/>
    </source>
</evidence>
<dbReference type="InterPro" id="IPR026888">
    <property type="entry name" value="AcetylCoA_hyd_C"/>
</dbReference>
<dbReference type="OrthoDB" id="9801795at2"/>
<dbReference type="InterPro" id="IPR037171">
    <property type="entry name" value="NagB/RpiA_transferase-like"/>
</dbReference>
<name>A0A0R0C1G0_9GAMM</name>
<dbReference type="Pfam" id="PF13336">
    <property type="entry name" value="AcetylCoA_hyd_C"/>
    <property type="match status" value="1"/>
</dbReference>
<organism evidence="2 3">
    <name type="scientific">Stenotrophomonas humi</name>
    <dbReference type="NCBI Taxonomy" id="405444"/>
    <lineage>
        <taxon>Bacteria</taxon>
        <taxon>Pseudomonadati</taxon>
        <taxon>Pseudomonadota</taxon>
        <taxon>Gammaproteobacteria</taxon>
        <taxon>Lysobacterales</taxon>
        <taxon>Lysobacteraceae</taxon>
        <taxon>Stenotrophomonas</taxon>
    </lineage>
</organism>
<gene>
    <name evidence="2" type="ORF">ABB26_11255</name>
</gene>
<keyword evidence="3" id="KW-1185">Reference proteome</keyword>
<dbReference type="InterPro" id="IPR046433">
    <property type="entry name" value="ActCoA_hydro"/>
</dbReference>
<dbReference type="GO" id="GO:0006083">
    <property type="term" value="P:acetate metabolic process"/>
    <property type="evidence" value="ECO:0007669"/>
    <property type="project" value="InterPro"/>
</dbReference>
<dbReference type="PATRIC" id="fig|405444.3.peg.1337"/>
<dbReference type="STRING" id="405444.ABB26_11255"/>
<accession>A0A0R0C1G0</accession>
<dbReference type="PANTHER" id="PTHR21432">
    <property type="entry name" value="ACETYL-COA HYDROLASE-RELATED"/>
    <property type="match status" value="1"/>
</dbReference>
<dbReference type="RefSeq" id="WP_057634105.1">
    <property type="nucleotide sequence ID" value="NZ_LDJI01000020.1"/>
</dbReference>
<dbReference type="Gene3D" id="3.30.750.70">
    <property type="entry name" value="4-hydroxybutyrate coenzyme like domains"/>
    <property type="match status" value="1"/>
</dbReference>
<dbReference type="AlphaFoldDB" id="A0A0R0C1G0"/>